<comment type="caution">
    <text evidence="1">The sequence shown here is derived from an EMBL/GenBank/DDBJ whole genome shotgun (WGS) entry which is preliminary data.</text>
</comment>
<accession>A0AAW2VF46</accession>
<dbReference type="EMBL" id="JACGWN010000010">
    <property type="protein sequence ID" value="KAL0427758.1"/>
    <property type="molecule type" value="Genomic_DNA"/>
</dbReference>
<proteinExistence type="predicted"/>
<dbReference type="AlphaFoldDB" id="A0AAW2VF46"/>
<reference evidence="1" key="1">
    <citation type="submission" date="2020-06" db="EMBL/GenBank/DDBJ databases">
        <authorList>
            <person name="Li T."/>
            <person name="Hu X."/>
            <person name="Zhang T."/>
            <person name="Song X."/>
            <person name="Zhang H."/>
            <person name="Dai N."/>
            <person name="Sheng W."/>
            <person name="Hou X."/>
            <person name="Wei L."/>
        </authorList>
    </citation>
    <scope>NUCLEOTIDE SEQUENCE</scope>
    <source>
        <strain evidence="1">KEN1</strain>
        <tissue evidence="1">Leaf</tissue>
    </source>
</reference>
<gene>
    <name evidence="1" type="ORF">Slati_2950600</name>
</gene>
<reference evidence="1" key="2">
    <citation type="journal article" date="2024" name="Plant">
        <title>Genomic evolution and insights into agronomic trait innovations of Sesamum species.</title>
        <authorList>
            <person name="Miao H."/>
            <person name="Wang L."/>
            <person name="Qu L."/>
            <person name="Liu H."/>
            <person name="Sun Y."/>
            <person name="Le M."/>
            <person name="Wang Q."/>
            <person name="Wei S."/>
            <person name="Zheng Y."/>
            <person name="Lin W."/>
            <person name="Duan Y."/>
            <person name="Cao H."/>
            <person name="Xiong S."/>
            <person name="Wang X."/>
            <person name="Wei L."/>
            <person name="Li C."/>
            <person name="Ma Q."/>
            <person name="Ju M."/>
            <person name="Zhao R."/>
            <person name="Li G."/>
            <person name="Mu C."/>
            <person name="Tian Q."/>
            <person name="Mei H."/>
            <person name="Zhang T."/>
            <person name="Gao T."/>
            <person name="Zhang H."/>
        </authorList>
    </citation>
    <scope>NUCLEOTIDE SEQUENCE</scope>
    <source>
        <strain evidence="1">KEN1</strain>
    </source>
</reference>
<dbReference type="PANTHER" id="PTHR11439:SF496">
    <property type="entry name" value="RNA-DIRECTED DNA POLYMERASE"/>
    <property type="match status" value="1"/>
</dbReference>
<dbReference type="PANTHER" id="PTHR11439">
    <property type="entry name" value="GAG-POL-RELATED RETROTRANSPOSON"/>
    <property type="match status" value="1"/>
</dbReference>
<sequence>MGEASYILGIKIYKAWIKLSKKQSSKTDEELKRMSDISYASAVGSSQYVVQCTMLDVAHALSVTSRYQTCVGEAHWSMVKIILKYLKRTKDMFLIYGGGELMLEGYNDASFQSDDDDAKSQSSFILKLNGGVIA</sequence>
<protein>
    <recommendedName>
        <fullName evidence="2">Retrotransposon protein, putative, Ty1-copia subclass</fullName>
    </recommendedName>
</protein>
<organism evidence="1">
    <name type="scientific">Sesamum latifolium</name>
    <dbReference type="NCBI Taxonomy" id="2727402"/>
    <lineage>
        <taxon>Eukaryota</taxon>
        <taxon>Viridiplantae</taxon>
        <taxon>Streptophyta</taxon>
        <taxon>Embryophyta</taxon>
        <taxon>Tracheophyta</taxon>
        <taxon>Spermatophyta</taxon>
        <taxon>Magnoliopsida</taxon>
        <taxon>eudicotyledons</taxon>
        <taxon>Gunneridae</taxon>
        <taxon>Pentapetalae</taxon>
        <taxon>asterids</taxon>
        <taxon>lamiids</taxon>
        <taxon>Lamiales</taxon>
        <taxon>Pedaliaceae</taxon>
        <taxon>Sesamum</taxon>
    </lineage>
</organism>
<evidence type="ECO:0008006" key="2">
    <source>
        <dbReference type="Google" id="ProtNLM"/>
    </source>
</evidence>
<name>A0AAW2VF46_9LAMI</name>
<evidence type="ECO:0000313" key="1">
    <source>
        <dbReference type="EMBL" id="KAL0427758.1"/>
    </source>
</evidence>